<evidence type="ECO:0000256" key="1">
    <source>
        <dbReference type="SAM" id="MobiDB-lite"/>
    </source>
</evidence>
<sequence length="198" mass="20069">MYDTEKQAIDDLFTKLARAERDGGPRDAGAEDLIRRRLSEQPAAAYYMAQVILVQEQALAAAQAQINELERRAAQPAAGGFLAGLFGGGQRPQQGGSPWGGRQQAQPGYGAQQPGYGGRGGYGAPQGGFGRSGGGGGFMAGAMQTAMGVAGGVVLGNLLMDAFTPDVAQAAGDLGQAAEDTAGDLASDAGFDMGGDEL</sequence>
<feature type="compositionally biased region" description="Low complexity" evidence="1">
    <location>
        <begin position="91"/>
        <end position="114"/>
    </location>
</feature>
<dbReference type="Proteomes" id="UP000700706">
    <property type="component" value="Unassembled WGS sequence"/>
</dbReference>
<protein>
    <submittedName>
        <fullName evidence="2">DUF2076 family protein</fullName>
    </submittedName>
</protein>
<dbReference type="Pfam" id="PF09849">
    <property type="entry name" value="DUF2076"/>
    <property type="match status" value="1"/>
</dbReference>
<feature type="region of interest" description="Disordered" evidence="1">
    <location>
        <begin position="84"/>
        <end position="128"/>
    </location>
</feature>
<dbReference type="AlphaFoldDB" id="A0A952KFZ8"/>
<proteinExistence type="predicted"/>
<evidence type="ECO:0000313" key="2">
    <source>
        <dbReference type="EMBL" id="MBW8728873.1"/>
    </source>
</evidence>
<reference evidence="2" key="1">
    <citation type="submission" date="2020-06" db="EMBL/GenBank/DDBJ databases">
        <title>Stable isotope informed genome-resolved metagenomics uncovers potential trophic interactions in rhizosphere soil.</title>
        <authorList>
            <person name="Starr E.P."/>
            <person name="Shi S."/>
            <person name="Blazewicz S.J."/>
            <person name="Koch B.J."/>
            <person name="Probst A.J."/>
            <person name="Hungate B.A."/>
            <person name="Pett-Ridge J."/>
            <person name="Firestone M.K."/>
            <person name="Banfield J.F."/>
        </authorList>
    </citation>
    <scope>NUCLEOTIDE SEQUENCE</scope>
    <source>
        <strain evidence="2">YM_69_17</strain>
    </source>
</reference>
<feature type="compositionally biased region" description="Gly residues" evidence="1">
    <location>
        <begin position="115"/>
        <end position="128"/>
    </location>
</feature>
<organism evidence="2 3">
    <name type="scientific">Inquilinus limosus</name>
    <dbReference type="NCBI Taxonomy" id="171674"/>
    <lineage>
        <taxon>Bacteria</taxon>
        <taxon>Pseudomonadati</taxon>
        <taxon>Pseudomonadota</taxon>
        <taxon>Alphaproteobacteria</taxon>
        <taxon>Rhodospirillales</taxon>
        <taxon>Rhodospirillaceae</taxon>
        <taxon>Inquilinus</taxon>
    </lineage>
</organism>
<dbReference type="EMBL" id="JAEKLZ010000462">
    <property type="protein sequence ID" value="MBW8728873.1"/>
    <property type="molecule type" value="Genomic_DNA"/>
</dbReference>
<comment type="caution">
    <text evidence="2">The sequence shown here is derived from an EMBL/GenBank/DDBJ whole genome shotgun (WGS) entry which is preliminary data.</text>
</comment>
<accession>A0A952KFZ8</accession>
<name>A0A952KFZ8_9PROT</name>
<gene>
    <name evidence="2" type="ORF">JF625_27460</name>
</gene>
<evidence type="ECO:0000313" key="3">
    <source>
        <dbReference type="Proteomes" id="UP000700706"/>
    </source>
</evidence>
<dbReference type="InterPro" id="IPR018648">
    <property type="entry name" value="DUF2076"/>
</dbReference>